<dbReference type="AlphaFoldDB" id="A0A0P7API1"/>
<protein>
    <recommendedName>
        <fullName evidence="4">Protein kinase domain-containing protein</fullName>
    </recommendedName>
</protein>
<evidence type="ECO:0000313" key="2">
    <source>
        <dbReference type="EMBL" id="KPM35936.1"/>
    </source>
</evidence>
<feature type="compositionally biased region" description="Polar residues" evidence="1">
    <location>
        <begin position="9"/>
        <end position="25"/>
    </location>
</feature>
<proteinExistence type="predicted"/>
<dbReference type="OrthoDB" id="4633509at2759"/>
<keyword evidence="3" id="KW-1185">Reference proteome</keyword>
<feature type="region of interest" description="Disordered" evidence="1">
    <location>
        <begin position="1"/>
        <end position="33"/>
    </location>
</feature>
<sequence length="283" mass="32266">MEAVAVRLDSQSPPSSGGTAAQQPEVTLPFTSPLPKVGDPSLDWEEFKHPKLRRFPRHSDINLGRFIGRGVDGLVIKARLRGSEDCVAVKIVSGQLTAKVRLKSLTLCRLQFEFNHQPPPIDAEPYVHIPDPLYELRYRRKFQPRPPRPPLKVYWPFERECMNAALLEMIQASLQDAAKNNKHIHLNPSPKTRNDALKNLRAFSTYHSSHQEGKSDNLTPFSPNVRINGCRGWTQFQGHDINNHLIATRAECCLDLKDEETYYAIVYDYVSKGDRNPGMMLEW</sequence>
<dbReference type="InterPro" id="IPR011009">
    <property type="entry name" value="Kinase-like_dom_sf"/>
</dbReference>
<evidence type="ECO:0000256" key="1">
    <source>
        <dbReference type="SAM" id="MobiDB-lite"/>
    </source>
</evidence>
<accession>A0A0P7API1</accession>
<comment type="caution">
    <text evidence="2">The sequence shown here is derived from an EMBL/GenBank/DDBJ whole genome shotgun (WGS) entry which is preliminary data.</text>
</comment>
<evidence type="ECO:0000313" key="3">
    <source>
        <dbReference type="Proteomes" id="UP000050424"/>
    </source>
</evidence>
<reference evidence="2 3" key="1">
    <citation type="submission" date="2015-09" db="EMBL/GenBank/DDBJ databases">
        <title>Draft genome of a European isolate of the apple canker pathogen Neonectria ditissima.</title>
        <authorList>
            <person name="Gomez-Cortecero A."/>
            <person name="Harrison R.J."/>
            <person name="Armitage A.D."/>
        </authorList>
    </citation>
    <scope>NUCLEOTIDE SEQUENCE [LARGE SCALE GENOMIC DNA]</scope>
    <source>
        <strain evidence="2 3">R09/05</strain>
    </source>
</reference>
<dbReference type="STRING" id="78410.A0A0P7API1"/>
<organism evidence="2 3">
    <name type="scientific">Neonectria ditissima</name>
    <dbReference type="NCBI Taxonomy" id="78410"/>
    <lineage>
        <taxon>Eukaryota</taxon>
        <taxon>Fungi</taxon>
        <taxon>Dikarya</taxon>
        <taxon>Ascomycota</taxon>
        <taxon>Pezizomycotina</taxon>
        <taxon>Sordariomycetes</taxon>
        <taxon>Hypocreomycetidae</taxon>
        <taxon>Hypocreales</taxon>
        <taxon>Nectriaceae</taxon>
        <taxon>Neonectria</taxon>
    </lineage>
</organism>
<dbReference type="Proteomes" id="UP000050424">
    <property type="component" value="Unassembled WGS sequence"/>
</dbReference>
<dbReference type="EMBL" id="LKCW01000226">
    <property type="protein sequence ID" value="KPM35936.1"/>
    <property type="molecule type" value="Genomic_DNA"/>
</dbReference>
<name>A0A0P7API1_9HYPO</name>
<evidence type="ECO:0008006" key="4">
    <source>
        <dbReference type="Google" id="ProtNLM"/>
    </source>
</evidence>
<gene>
    <name evidence="2" type="ORF">AK830_g10644</name>
</gene>
<dbReference type="SUPFAM" id="SSF56112">
    <property type="entry name" value="Protein kinase-like (PK-like)"/>
    <property type="match status" value="1"/>
</dbReference>